<name>A0A1N6GR39_9BURK</name>
<dbReference type="Proteomes" id="UP000184693">
    <property type="component" value="Unassembled WGS sequence"/>
</dbReference>
<evidence type="ECO:0000259" key="6">
    <source>
        <dbReference type="Pfam" id="PF00535"/>
    </source>
</evidence>
<dbReference type="InterPro" id="IPR029044">
    <property type="entry name" value="Nucleotide-diphossugar_trans"/>
</dbReference>
<evidence type="ECO:0000256" key="4">
    <source>
        <dbReference type="ARBA" id="ARBA00022679"/>
    </source>
</evidence>
<keyword evidence="4 7" id="KW-0808">Transferase</keyword>
<evidence type="ECO:0000256" key="5">
    <source>
        <dbReference type="ARBA" id="ARBA00023136"/>
    </source>
</evidence>
<keyword evidence="3" id="KW-0328">Glycosyltransferase</keyword>
<evidence type="ECO:0000256" key="2">
    <source>
        <dbReference type="ARBA" id="ARBA00022475"/>
    </source>
</evidence>
<sequence length="267" mass="28337">MIGIVIPAHNEEAWLARCLASILEAARDPALGGEVVRTIVVLDDCTDRSAEIATCCGVETLALQARNVGIARGAGAQRLLAAGARWLAFTDADSRVAPDWLAAQLSLAADAVCGSICVDDWAAHPQQVRDYFRQTYVDADGHRHVHGANLGVSAQAYRRAGGFAPLACSEDVALVEQLQASGACIAWSAAPRVVTSARRASRARGGFGDTLSAWGVKLAEPLYGYENRPAAAAEPVPPTPCMEPCELEEVIEIRDPFDDPYLKTSPS</sequence>
<reference evidence="7 8" key="1">
    <citation type="submission" date="2016-11" db="EMBL/GenBank/DDBJ databases">
        <authorList>
            <person name="Jaros S."/>
            <person name="Januszkiewicz K."/>
            <person name="Wedrychowicz H."/>
        </authorList>
    </citation>
    <scope>NUCLEOTIDE SEQUENCE [LARGE SCALE GENOMIC DNA]</scope>
    <source>
        <strain evidence="7 8">GAS86</strain>
    </source>
</reference>
<organism evidence="7 8">
    <name type="scientific">Paraburkholderia phenazinium</name>
    <dbReference type="NCBI Taxonomy" id="60549"/>
    <lineage>
        <taxon>Bacteria</taxon>
        <taxon>Pseudomonadati</taxon>
        <taxon>Pseudomonadota</taxon>
        <taxon>Betaproteobacteria</taxon>
        <taxon>Burkholderiales</taxon>
        <taxon>Burkholderiaceae</taxon>
        <taxon>Paraburkholderia</taxon>
    </lineage>
</organism>
<proteinExistence type="predicted"/>
<dbReference type="Gene3D" id="3.90.550.10">
    <property type="entry name" value="Spore Coat Polysaccharide Biosynthesis Protein SpsA, Chain A"/>
    <property type="match status" value="1"/>
</dbReference>
<protein>
    <submittedName>
        <fullName evidence="7">Glycosyl transferase family 2</fullName>
    </submittedName>
</protein>
<dbReference type="InterPro" id="IPR001173">
    <property type="entry name" value="Glyco_trans_2-like"/>
</dbReference>
<accession>A0A1N6GR39</accession>
<feature type="domain" description="Glycosyltransferase 2-like" evidence="6">
    <location>
        <begin position="4"/>
        <end position="119"/>
    </location>
</feature>
<keyword evidence="5" id="KW-0472">Membrane</keyword>
<evidence type="ECO:0000256" key="3">
    <source>
        <dbReference type="ARBA" id="ARBA00022676"/>
    </source>
</evidence>
<dbReference type="OrthoDB" id="9777873at2"/>
<dbReference type="SUPFAM" id="SSF53448">
    <property type="entry name" value="Nucleotide-diphospho-sugar transferases"/>
    <property type="match status" value="1"/>
</dbReference>
<dbReference type="Pfam" id="PF00535">
    <property type="entry name" value="Glycos_transf_2"/>
    <property type="match status" value="1"/>
</dbReference>
<evidence type="ECO:0000256" key="1">
    <source>
        <dbReference type="ARBA" id="ARBA00004236"/>
    </source>
</evidence>
<dbReference type="GO" id="GO:0016757">
    <property type="term" value="F:glycosyltransferase activity"/>
    <property type="evidence" value="ECO:0007669"/>
    <property type="project" value="UniProtKB-KW"/>
</dbReference>
<dbReference type="GO" id="GO:0005886">
    <property type="term" value="C:plasma membrane"/>
    <property type="evidence" value="ECO:0007669"/>
    <property type="project" value="UniProtKB-SubCell"/>
</dbReference>
<comment type="subcellular location">
    <subcellularLocation>
        <location evidence="1">Cell membrane</location>
    </subcellularLocation>
</comment>
<dbReference type="PANTHER" id="PTHR43646:SF2">
    <property type="entry name" value="GLYCOSYLTRANSFERASE 2-LIKE DOMAIN-CONTAINING PROTEIN"/>
    <property type="match status" value="1"/>
</dbReference>
<keyword evidence="2" id="KW-1003">Cell membrane</keyword>
<gene>
    <name evidence="7" type="ORF">SAMN05444168_2615</name>
</gene>
<evidence type="ECO:0000313" key="8">
    <source>
        <dbReference type="Proteomes" id="UP000184693"/>
    </source>
</evidence>
<evidence type="ECO:0000313" key="7">
    <source>
        <dbReference type="EMBL" id="SIO10016.1"/>
    </source>
</evidence>
<dbReference type="EMBL" id="FSRM01000001">
    <property type="protein sequence ID" value="SIO10016.1"/>
    <property type="molecule type" value="Genomic_DNA"/>
</dbReference>
<dbReference type="AlphaFoldDB" id="A0A1N6GR39"/>
<dbReference type="PANTHER" id="PTHR43646">
    <property type="entry name" value="GLYCOSYLTRANSFERASE"/>
    <property type="match status" value="1"/>
</dbReference>